<comment type="similarity">
    <text evidence="1 7">Belongs to the peptidase S10 family.</text>
</comment>
<keyword evidence="6" id="KW-0325">Glycoprotein</keyword>
<feature type="signal peptide" evidence="7">
    <location>
        <begin position="1"/>
        <end position="19"/>
    </location>
</feature>
<evidence type="ECO:0000256" key="5">
    <source>
        <dbReference type="ARBA" id="ARBA00022801"/>
    </source>
</evidence>
<dbReference type="InterPro" id="IPR018202">
    <property type="entry name" value="Ser_caboxypep_ser_AS"/>
</dbReference>
<keyword evidence="4 7" id="KW-0732">Signal</keyword>
<dbReference type="AlphaFoldDB" id="A0AAN7HML5"/>
<keyword evidence="2 7" id="KW-0121">Carboxypeptidase</keyword>
<keyword evidence="10" id="KW-1185">Reference proteome</keyword>
<dbReference type="PROSITE" id="PS00131">
    <property type="entry name" value="CARBOXYPEPT_SER_SER"/>
    <property type="match status" value="1"/>
</dbReference>
<accession>A0AAN7HML5</accession>
<reference evidence="9" key="1">
    <citation type="journal article" date="2023" name="Mol. Phylogenet. Evol.">
        <title>Genome-scale phylogeny and comparative genomics of the fungal order Sordariales.</title>
        <authorList>
            <person name="Hensen N."/>
            <person name="Bonometti L."/>
            <person name="Westerberg I."/>
            <person name="Brannstrom I.O."/>
            <person name="Guillou S."/>
            <person name="Cros-Aarteil S."/>
            <person name="Calhoun S."/>
            <person name="Haridas S."/>
            <person name="Kuo A."/>
            <person name="Mondo S."/>
            <person name="Pangilinan J."/>
            <person name="Riley R."/>
            <person name="LaButti K."/>
            <person name="Andreopoulos B."/>
            <person name="Lipzen A."/>
            <person name="Chen C."/>
            <person name="Yan M."/>
            <person name="Daum C."/>
            <person name="Ng V."/>
            <person name="Clum A."/>
            <person name="Steindorff A."/>
            <person name="Ohm R.A."/>
            <person name="Martin F."/>
            <person name="Silar P."/>
            <person name="Natvig D.O."/>
            <person name="Lalanne C."/>
            <person name="Gautier V."/>
            <person name="Ament-Velasquez S.L."/>
            <person name="Kruys A."/>
            <person name="Hutchinson M.I."/>
            <person name="Powell A.J."/>
            <person name="Barry K."/>
            <person name="Miller A.N."/>
            <person name="Grigoriev I.V."/>
            <person name="Debuchy R."/>
            <person name="Gladieux P."/>
            <person name="Hiltunen Thoren M."/>
            <person name="Johannesson H."/>
        </authorList>
    </citation>
    <scope>NUCLEOTIDE SEQUENCE</scope>
    <source>
        <strain evidence="9">CBS 359.72</strain>
    </source>
</reference>
<feature type="chain" id="PRO_5042663638" description="Carboxypeptidase" evidence="7">
    <location>
        <begin position="20"/>
        <end position="586"/>
    </location>
</feature>
<dbReference type="GO" id="GO:0006508">
    <property type="term" value="P:proteolysis"/>
    <property type="evidence" value="ECO:0007669"/>
    <property type="project" value="UniProtKB-KW"/>
</dbReference>
<evidence type="ECO:0000313" key="10">
    <source>
        <dbReference type="Proteomes" id="UP001303647"/>
    </source>
</evidence>
<evidence type="ECO:0000256" key="2">
    <source>
        <dbReference type="ARBA" id="ARBA00022645"/>
    </source>
</evidence>
<dbReference type="Pfam" id="PF00450">
    <property type="entry name" value="Peptidase_S10"/>
    <property type="match status" value="1"/>
</dbReference>
<evidence type="ECO:0000256" key="7">
    <source>
        <dbReference type="RuleBase" id="RU361156"/>
    </source>
</evidence>
<dbReference type="SUPFAM" id="SSF53474">
    <property type="entry name" value="alpha/beta-Hydrolases"/>
    <property type="match status" value="1"/>
</dbReference>
<sequence>MLWTKTLLSALFLTGTAEAAGRSIAHAGKRHVEHAAKRAKPVMPAGPSQPVVVEREDKEHKFLNAKTEKFAVDGKGIPDVDFDVGESYSGLLPLSSDPNDENKLFFWFFPSTNPAAEKEILIWLNGGPGCSSFEGLLQENGPFLWQYGTYKPVQNPWSWHTLTNIVYVEQPVGTGFTTGTPTITNEEELAEQFKGFWKNFVDTFGMHGYKVYIAGESYAGYYCPYIAAAFLDAEDKTYYDMSGMTIYNPSLTVDEIQEPIPVVAFTEYWSGLFPFNDTFRADIKRREKECGYADFLAEYLVYPPKGPMPSRLPGTHRDGTTRDECWNIYWDIFDAIMLLNPCFDIYQVATTCPLLWDVLGFPGSMPYLPEGASIYFDREDVKRAIHAPPNTTWEECSSDDVFVNGTDRSPPSTVAALPRVIDGTNNVIIGHSALDMILLANGTLLALQNMTWGGQRGFSARPDQPFYVPQNNMTTLSTLAAAGVFGSLVSERGLTYVAIDLAGHMVPQYAPSAAYRHVEYMLGRVDCMNCTKPFTTDPLTPQSDGELGMGTAPQGWSSASGHGHGHGHGKGKGKGKGKKGPRRIRA</sequence>
<dbReference type="InterPro" id="IPR033124">
    <property type="entry name" value="Ser_caboxypep_his_AS"/>
</dbReference>
<protein>
    <recommendedName>
        <fullName evidence="7">Carboxypeptidase</fullName>
        <ecNumber evidence="7">3.4.16.-</ecNumber>
    </recommendedName>
</protein>
<feature type="compositionally biased region" description="Basic residues" evidence="8">
    <location>
        <begin position="563"/>
        <end position="586"/>
    </location>
</feature>
<dbReference type="EC" id="3.4.16.-" evidence="7"/>
<evidence type="ECO:0000313" key="9">
    <source>
        <dbReference type="EMBL" id="KAK4250652.1"/>
    </source>
</evidence>
<organism evidence="9 10">
    <name type="scientific">Corynascus novoguineensis</name>
    <dbReference type="NCBI Taxonomy" id="1126955"/>
    <lineage>
        <taxon>Eukaryota</taxon>
        <taxon>Fungi</taxon>
        <taxon>Dikarya</taxon>
        <taxon>Ascomycota</taxon>
        <taxon>Pezizomycotina</taxon>
        <taxon>Sordariomycetes</taxon>
        <taxon>Sordariomycetidae</taxon>
        <taxon>Sordariales</taxon>
        <taxon>Chaetomiaceae</taxon>
        <taxon>Corynascus</taxon>
    </lineage>
</organism>
<dbReference type="PANTHER" id="PTHR11802">
    <property type="entry name" value="SERINE PROTEASE FAMILY S10 SERINE CARBOXYPEPTIDASE"/>
    <property type="match status" value="1"/>
</dbReference>
<dbReference type="Proteomes" id="UP001303647">
    <property type="component" value="Unassembled WGS sequence"/>
</dbReference>
<evidence type="ECO:0000256" key="8">
    <source>
        <dbReference type="SAM" id="MobiDB-lite"/>
    </source>
</evidence>
<evidence type="ECO:0000256" key="6">
    <source>
        <dbReference type="ARBA" id="ARBA00023180"/>
    </source>
</evidence>
<evidence type="ECO:0000256" key="1">
    <source>
        <dbReference type="ARBA" id="ARBA00009431"/>
    </source>
</evidence>
<evidence type="ECO:0000256" key="4">
    <source>
        <dbReference type="ARBA" id="ARBA00022729"/>
    </source>
</evidence>
<dbReference type="InterPro" id="IPR001563">
    <property type="entry name" value="Peptidase_S10"/>
</dbReference>
<reference evidence="9" key="2">
    <citation type="submission" date="2023-05" db="EMBL/GenBank/DDBJ databases">
        <authorList>
            <consortium name="Lawrence Berkeley National Laboratory"/>
            <person name="Steindorff A."/>
            <person name="Hensen N."/>
            <person name="Bonometti L."/>
            <person name="Westerberg I."/>
            <person name="Brannstrom I.O."/>
            <person name="Guillou S."/>
            <person name="Cros-Aarteil S."/>
            <person name="Calhoun S."/>
            <person name="Haridas S."/>
            <person name="Kuo A."/>
            <person name="Mondo S."/>
            <person name="Pangilinan J."/>
            <person name="Riley R."/>
            <person name="Labutti K."/>
            <person name="Andreopoulos B."/>
            <person name="Lipzen A."/>
            <person name="Chen C."/>
            <person name="Yanf M."/>
            <person name="Daum C."/>
            <person name="Ng V."/>
            <person name="Clum A."/>
            <person name="Ohm R."/>
            <person name="Martin F."/>
            <person name="Silar P."/>
            <person name="Natvig D."/>
            <person name="Lalanne C."/>
            <person name="Gautier V."/>
            <person name="Ament-Velasquez S.L."/>
            <person name="Kruys A."/>
            <person name="Hutchinson M.I."/>
            <person name="Powell A.J."/>
            <person name="Barry K."/>
            <person name="Miller A.N."/>
            <person name="Grigoriev I.V."/>
            <person name="Debuchy R."/>
            <person name="Gladieux P."/>
            <person name="Thoren M.H."/>
            <person name="Johannesson H."/>
        </authorList>
    </citation>
    <scope>NUCLEOTIDE SEQUENCE</scope>
    <source>
        <strain evidence="9">CBS 359.72</strain>
    </source>
</reference>
<dbReference type="PANTHER" id="PTHR11802:SF479">
    <property type="entry name" value="CARBOXYPEPTIDASE"/>
    <property type="match status" value="1"/>
</dbReference>
<feature type="region of interest" description="Disordered" evidence="8">
    <location>
        <begin position="537"/>
        <end position="586"/>
    </location>
</feature>
<dbReference type="FunFam" id="3.40.50.1820:FF:000118">
    <property type="entry name" value="Carboxypeptidase"/>
    <property type="match status" value="1"/>
</dbReference>
<name>A0AAN7HML5_9PEZI</name>
<keyword evidence="5 7" id="KW-0378">Hydrolase</keyword>
<dbReference type="Gene3D" id="3.40.50.1820">
    <property type="entry name" value="alpha/beta hydrolase"/>
    <property type="match status" value="1"/>
</dbReference>
<proteinExistence type="inferred from homology"/>
<gene>
    <name evidence="9" type="ORF">C7999DRAFT_28731</name>
</gene>
<evidence type="ECO:0000256" key="3">
    <source>
        <dbReference type="ARBA" id="ARBA00022670"/>
    </source>
</evidence>
<dbReference type="PROSITE" id="PS00560">
    <property type="entry name" value="CARBOXYPEPT_SER_HIS"/>
    <property type="match status" value="1"/>
</dbReference>
<dbReference type="InterPro" id="IPR029058">
    <property type="entry name" value="AB_hydrolase_fold"/>
</dbReference>
<keyword evidence="3 7" id="KW-0645">Protease</keyword>
<dbReference type="PRINTS" id="PR00724">
    <property type="entry name" value="CRBOXYPTASEC"/>
</dbReference>
<comment type="caution">
    <text evidence="9">The sequence shown here is derived from an EMBL/GenBank/DDBJ whole genome shotgun (WGS) entry which is preliminary data.</text>
</comment>
<dbReference type="EMBL" id="MU857611">
    <property type="protein sequence ID" value="KAK4250652.1"/>
    <property type="molecule type" value="Genomic_DNA"/>
</dbReference>
<dbReference type="GO" id="GO:0004185">
    <property type="term" value="F:serine-type carboxypeptidase activity"/>
    <property type="evidence" value="ECO:0007669"/>
    <property type="project" value="UniProtKB-UniRule"/>
</dbReference>